<accession>A0ABV9P8J9</accession>
<protein>
    <submittedName>
        <fullName evidence="2">Uncharacterized protein</fullName>
    </submittedName>
</protein>
<organism evidence="2 3">
    <name type="scientific">Flavobacterium branchiicola</name>
    <dbReference type="NCBI Taxonomy" id="1114875"/>
    <lineage>
        <taxon>Bacteria</taxon>
        <taxon>Pseudomonadati</taxon>
        <taxon>Bacteroidota</taxon>
        <taxon>Flavobacteriia</taxon>
        <taxon>Flavobacteriales</taxon>
        <taxon>Flavobacteriaceae</taxon>
        <taxon>Flavobacterium</taxon>
    </lineage>
</organism>
<dbReference type="EMBL" id="JBHSGV010000002">
    <property type="protein sequence ID" value="MFC4746619.1"/>
    <property type="molecule type" value="Genomic_DNA"/>
</dbReference>
<gene>
    <name evidence="2" type="ORF">ACFO5S_04155</name>
</gene>
<feature type="signal peptide" evidence="1">
    <location>
        <begin position="1"/>
        <end position="19"/>
    </location>
</feature>
<comment type="caution">
    <text evidence="2">The sequence shown here is derived from an EMBL/GenBank/DDBJ whole genome shotgun (WGS) entry which is preliminary data.</text>
</comment>
<keyword evidence="3" id="KW-1185">Reference proteome</keyword>
<evidence type="ECO:0000313" key="2">
    <source>
        <dbReference type="EMBL" id="MFC4746619.1"/>
    </source>
</evidence>
<sequence length="252" mass="26554">MKQKIMLLILMTVSLSSYAQTGTGINTKNPQGVLHIDGAKDNPAAGVPSAAQQANDVIASAEGNVGVGTTAPTARVELRGTTTVPPIKVINIGGSNSANNVDNNTLVPVMIDEDGIMMKQYTPVLFENSYALNSDFYFASGASRTIFTGVSSSTIVLFEFHTNYAFGNSNTSILYGSISFSVKNGFKVGDWSFSGNGATTGASLSGLGTNTLTFNYISGADLIFQYSAGVITVRKSVSGTFNMYVYNGKKIR</sequence>
<proteinExistence type="predicted"/>
<dbReference type="Proteomes" id="UP001595935">
    <property type="component" value="Unassembled WGS sequence"/>
</dbReference>
<evidence type="ECO:0000256" key="1">
    <source>
        <dbReference type="SAM" id="SignalP"/>
    </source>
</evidence>
<keyword evidence="1" id="KW-0732">Signal</keyword>
<reference evidence="3" key="1">
    <citation type="journal article" date="2019" name="Int. J. Syst. Evol. Microbiol.">
        <title>The Global Catalogue of Microorganisms (GCM) 10K type strain sequencing project: providing services to taxonomists for standard genome sequencing and annotation.</title>
        <authorList>
            <consortium name="The Broad Institute Genomics Platform"/>
            <consortium name="The Broad Institute Genome Sequencing Center for Infectious Disease"/>
            <person name="Wu L."/>
            <person name="Ma J."/>
        </authorList>
    </citation>
    <scope>NUCLEOTIDE SEQUENCE [LARGE SCALE GENOMIC DNA]</scope>
    <source>
        <strain evidence="3">WYCCWR 13023</strain>
    </source>
</reference>
<dbReference type="RefSeq" id="WP_213256466.1">
    <property type="nucleotide sequence ID" value="NZ_JAGYWA010000002.1"/>
</dbReference>
<name>A0ABV9P8J9_9FLAO</name>
<feature type="chain" id="PRO_5045495962" evidence="1">
    <location>
        <begin position="20"/>
        <end position="252"/>
    </location>
</feature>
<evidence type="ECO:0000313" key="3">
    <source>
        <dbReference type="Proteomes" id="UP001595935"/>
    </source>
</evidence>